<protein>
    <submittedName>
        <fullName evidence="1">Uncharacterized protein</fullName>
    </submittedName>
</protein>
<evidence type="ECO:0000313" key="2">
    <source>
        <dbReference type="Proteomes" id="UP001341281"/>
    </source>
</evidence>
<proteinExistence type="predicted"/>
<dbReference type="AlphaFoldDB" id="A0AAQ3T404"/>
<organism evidence="1 2">
    <name type="scientific">Paspalum notatum var. saurae</name>
    <dbReference type="NCBI Taxonomy" id="547442"/>
    <lineage>
        <taxon>Eukaryota</taxon>
        <taxon>Viridiplantae</taxon>
        <taxon>Streptophyta</taxon>
        <taxon>Embryophyta</taxon>
        <taxon>Tracheophyta</taxon>
        <taxon>Spermatophyta</taxon>
        <taxon>Magnoliopsida</taxon>
        <taxon>Liliopsida</taxon>
        <taxon>Poales</taxon>
        <taxon>Poaceae</taxon>
        <taxon>PACMAD clade</taxon>
        <taxon>Panicoideae</taxon>
        <taxon>Andropogonodae</taxon>
        <taxon>Paspaleae</taxon>
        <taxon>Paspalinae</taxon>
        <taxon>Paspalum</taxon>
    </lineage>
</organism>
<evidence type="ECO:0000313" key="1">
    <source>
        <dbReference type="EMBL" id="WVZ64824.1"/>
    </source>
</evidence>
<keyword evidence="2" id="KW-1185">Reference proteome</keyword>
<gene>
    <name evidence="1" type="ORF">U9M48_014293</name>
</gene>
<name>A0AAQ3T404_PASNO</name>
<reference evidence="1 2" key="1">
    <citation type="submission" date="2024-02" db="EMBL/GenBank/DDBJ databases">
        <title>High-quality chromosome-scale genome assembly of Pensacola bahiagrass (Paspalum notatum Flugge var. saurae).</title>
        <authorList>
            <person name="Vega J.M."/>
            <person name="Podio M."/>
            <person name="Orjuela J."/>
            <person name="Siena L.A."/>
            <person name="Pessino S.C."/>
            <person name="Combes M.C."/>
            <person name="Mariac C."/>
            <person name="Albertini E."/>
            <person name="Pupilli F."/>
            <person name="Ortiz J.P.A."/>
            <person name="Leblanc O."/>
        </authorList>
    </citation>
    <scope>NUCLEOTIDE SEQUENCE [LARGE SCALE GENOMIC DNA]</scope>
    <source>
        <strain evidence="1">R1</strain>
        <tissue evidence="1">Leaf</tissue>
    </source>
</reference>
<dbReference type="EMBL" id="CP144747">
    <property type="protein sequence ID" value="WVZ64824.1"/>
    <property type="molecule type" value="Genomic_DNA"/>
</dbReference>
<sequence length="95" mass="10213">MGAAIACGAGYLDHLSTPIHAEAMACFQALNFAANAGDQNTRALHRSYKMVSDAFAIANRLPQPNRGHIWTINGKDGICTDKGRGLINTANMWQP</sequence>
<accession>A0AAQ3T404</accession>
<dbReference type="Proteomes" id="UP001341281">
    <property type="component" value="Chromosome 03"/>
</dbReference>